<comment type="caution">
    <text evidence="7">The sequence shown here is derived from an EMBL/GenBank/DDBJ whole genome shotgun (WGS) entry which is preliminary data.</text>
</comment>
<dbReference type="PRINTS" id="PR00116">
    <property type="entry name" value="ARGINASE"/>
</dbReference>
<evidence type="ECO:0000313" key="7">
    <source>
        <dbReference type="EMBL" id="PYZ97035.1"/>
    </source>
</evidence>
<dbReference type="PIRSF" id="PIRSF036979">
    <property type="entry name" value="Arginase"/>
    <property type="match status" value="1"/>
</dbReference>
<dbReference type="Proteomes" id="UP000248066">
    <property type="component" value="Unassembled WGS sequence"/>
</dbReference>
<dbReference type="InterPro" id="IPR006035">
    <property type="entry name" value="Ureohydrolase"/>
</dbReference>
<feature type="binding site" evidence="5">
    <location>
        <position position="152"/>
    </location>
    <ligand>
        <name>Mn(2+)</name>
        <dbReference type="ChEBI" id="CHEBI:29035"/>
        <label>1</label>
    </ligand>
</feature>
<reference evidence="7 8" key="1">
    <citation type="submission" date="2017-10" db="EMBL/GenBank/DDBJ databases">
        <title>Bacillus sp. nov., a halophilic bacterium isolated from a Yangshapao Lake.</title>
        <authorList>
            <person name="Wang H."/>
        </authorList>
    </citation>
    <scope>NUCLEOTIDE SEQUENCE [LARGE SCALE GENOMIC DNA]</scope>
    <source>
        <strain evidence="7 8">YSP-3</strain>
    </source>
</reference>
<dbReference type="GO" id="GO:0006547">
    <property type="term" value="P:L-histidine metabolic process"/>
    <property type="evidence" value="ECO:0007669"/>
    <property type="project" value="UniProtKB-KW"/>
</dbReference>
<keyword evidence="4 5" id="KW-0464">Manganese</keyword>
<keyword evidence="3" id="KW-0369">Histidine metabolism</keyword>
<comment type="cofactor">
    <cofactor evidence="5">
        <name>Mn(2+)</name>
        <dbReference type="ChEBI" id="CHEBI:29035"/>
    </cofactor>
    <text evidence="5">Binds 2 manganese ions per subunit.</text>
</comment>
<dbReference type="SUPFAM" id="SSF52768">
    <property type="entry name" value="Arginase/deacetylase"/>
    <property type="match status" value="1"/>
</dbReference>
<dbReference type="CDD" id="cd09990">
    <property type="entry name" value="Agmatinase-like"/>
    <property type="match status" value="1"/>
</dbReference>
<dbReference type="Gene3D" id="3.40.800.10">
    <property type="entry name" value="Ureohydrolase domain"/>
    <property type="match status" value="1"/>
</dbReference>
<dbReference type="GO" id="GO:0008783">
    <property type="term" value="F:agmatinase activity"/>
    <property type="evidence" value="ECO:0007669"/>
    <property type="project" value="TreeGrafter"/>
</dbReference>
<organism evidence="7 8">
    <name type="scientific">Alteribacter lacisalsi</name>
    <dbReference type="NCBI Taxonomy" id="2045244"/>
    <lineage>
        <taxon>Bacteria</taxon>
        <taxon>Bacillati</taxon>
        <taxon>Bacillota</taxon>
        <taxon>Bacilli</taxon>
        <taxon>Bacillales</taxon>
        <taxon>Bacillaceae</taxon>
        <taxon>Alteribacter</taxon>
    </lineage>
</organism>
<accession>A0A2W0HHW0</accession>
<dbReference type="PANTHER" id="PTHR11358:SF35">
    <property type="entry name" value="FORMIMIDOYLGLUTAMASE"/>
    <property type="match status" value="1"/>
</dbReference>
<dbReference type="Pfam" id="PF00491">
    <property type="entry name" value="Arginase"/>
    <property type="match status" value="1"/>
</dbReference>
<gene>
    <name evidence="7" type="ORF">CR205_14335</name>
</gene>
<dbReference type="AlphaFoldDB" id="A0A2W0HHW0"/>
<dbReference type="PROSITE" id="PS51409">
    <property type="entry name" value="ARGINASE_2"/>
    <property type="match status" value="1"/>
</dbReference>
<keyword evidence="2" id="KW-0378">Hydrolase</keyword>
<dbReference type="PANTHER" id="PTHR11358">
    <property type="entry name" value="ARGINASE/AGMATINASE"/>
    <property type="match status" value="1"/>
</dbReference>
<proteinExistence type="inferred from homology"/>
<dbReference type="GO" id="GO:0033389">
    <property type="term" value="P:putrescine biosynthetic process from arginine, via agmatine"/>
    <property type="evidence" value="ECO:0007669"/>
    <property type="project" value="TreeGrafter"/>
</dbReference>
<evidence type="ECO:0000313" key="8">
    <source>
        <dbReference type="Proteomes" id="UP000248066"/>
    </source>
</evidence>
<evidence type="ECO:0000256" key="4">
    <source>
        <dbReference type="ARBA" id="ARBA00023211"/>
    </source>
</evidence>
<name>A0A2W0HHW0_9BACI</name>
<keyword evidence="1 5" id="KW-0479">Metal-binding</keyword>
<dbReference type="InterPro" id="IPR023696">
    <property type="entry name" value="Ureohydrolase_dom_sf"/>
</dbReference>
<feature type="binding site" evidence="5">
    <location>
        <position position="156"/>
    </location>
    <ligand>
        <name>Mn(2+)</name>
        <dbReference type="ChEBI" id="CHEBI:29035"/>
        <label>1</label>
    </ligand>
</feature>
<evidence type="ECO:0000256" key="1">
    <source>
        <dbReference type="ARBA" id="ARBA00022723"/>
    </source>
</evidence>
<feature type="binding site" evidence="5">
    <location>
        <position position="246"/>
    </location>
    <ligand>
        <name>Mn(2+)</name>
        <dbReference type="ChEBI" id="CHEBI:29035"/>
        <label>1</label>
    </ligand>
</feature>
<evidence type="ECO:0000256" key="3">
    <source>
        <dbReference type="ARBA" id="ARBA00022808"/>
    </source>
</evidence>
<dbReference type="GO" id="GO:0046872">
    <property type="term" value="F:metal ion binding"/>
    <property type="evidence" value="ECO:0007669"/>
    <property type="project" value="UniProtKB-KW"/>
</dbReference>
<keyword evidence="8" id="KW-1185">Reference proteome</keyword>
<feature type="binding site" evidence="5">
    <location>
        <position position="244"/>
    </location>
    <ligand>
        <name>Mn(2+)</name>
        <dbReference type="ChEBI" id="CHEBI:29035"/>
        <label>1</label>
    </ligand>
</feature>
<dbReference type="EMBL" id="PDOF01000002">
    <property type="protein sequence ID" value="PYZ97035.1"/>
    <property type="molecule type" value="Genomic_DNA"/>
</dbReference>
<dbReference type="OrthoDB" id="9788689at2"/>
<evidence type="ECO:0000256" key="2">
    <source>
        <dbReference type="ARBA" id="ARBA00022801"/>
    </source>
</evidence>
<protein>
    <submittedName>
        <fullName evidence="7">Formimidoylglutamase</fullName>
    </submittedName>
</protein>
<evidence type="ECO:0000256" key="5">
    <source>
        <dbReference type="PIRSR" id="PIRSR036979-1"/>
    </source>
</evidence>
<comment type="similarity">
    <text evidence="6">Belongs to the arginase family.</text>
</comment>
<sequence length="319" mass="34718">MQGPPFLWGQTKNNPEKVHEWIRPLQGGQGAPGDADAVIYGLPLSSSSISPSAASAFPEACRRAWKGFSTYNIDEDVDLSSLSVYDLGDTIQHVTDIGQCHSHIATACSDIRKQHPQSVMMGIGGDHSVTAKTILGLKEADPNVKIGLLQLDTHFDLRNPAELGPANGTPVRQLIEQELVEGKHVYNIGLHGFFNSRALKEFADAHQVKYITLNKARKMGVGKMVEHALWELAQEVDHIYFTCDMDVLDMAYAPGVPATTPGGMRTDELFEAALVCGQHEKVKAMDIVCLDPEKDVAGMTVKAGTHVMLSFLTGVAMRK</sequence>
<feature type="binding site" evidence="5">
    <location>
        <position position="127"/>
    </location>
    <ligand>
        <name>Mn(2+)</name>
        <dbReference type="ChEBI" id="CHEBI:29035"/>
        <label>1</label>
    </ligand>
</feature>
<evidence type="ECO:0000256" key="6">
    <source>
        <dbReference type="PROSITE-ProRule" id="PRU00742"/>
    </source>
</evidence>
<feature type="binding site" evidence="5">
    <location>
        <position position="154"/>
    </location>
    <ligand>
        <name>Mn(2+)</name>
        <dbReference type="ChEBI" id="CHEBI:29035"/>
        <label>1</label>
    </ligand>
</feature>